<dbReference type="AlphaFoldDB" id="A0A5A7UX33"/>
<proteinExistence type="predicted"/>
<protein>
    <submittedName>
        <fullName evidence="1">Uncharacterized protein</fullName>
    </submittedName>
</protein>
<organism evidence="1 3">
    <name type="scientific">Cucumis melo var. makuwa</name>
    <name type="common">Oriental melon</name>
    <dbReference type="NCBI Taxonomy" id="1194695"/>
    <lineage>
        <taxon>Eukaryota</taxon>
        <taxon>Viridiplantae</taxon>
        <taxon>Streptophyta</taxon>
        <taxon>Embryophyta</taxon>
        <taxon>Tracheophyta</taxon>
        <taxon>Spermatophyta</taxon>
        <taxon>Magnoliopsida</taxon>
        <taxon>eudicotyledons</taxon>
        <taxon>Gunneridae</taxon>
        <taxon>Pentapetalae</taxon>
        <taxon>rosids</taxon>
        <taxon>fabids</taxon>
        <taxon>Cucurbitales</taxon>
        <taxon>Cucurbitaceae</taxon>
        <taxon>Benincaseae</taxon>
        <taxon>Cucumis</taxon>
    </lineage>
</organism>
<gene>
    <name evidence="2" type="ORF">E5676_scaffold896G00200</name>
    <name evidence="1" type="ORF">E6C27_scaffold108G00220</name>
</gene>
<reference evidence="3 4" key="1">
    <citation type="submission" date="2019-08" db="EMBL/GenBank/DDBJ databases">
        <title>Draft genome sequences of two oriental melons (Cucumis melo L. var makuwa).</title>
        <authorList>
            <person name="Kwon S.-Y."/>
        </authorList>
    </citation>
    <scope>NUCLEOTIDE SEQUENCE [LARGE SCALE GENOMIC DNA]</scope>
    <source>
        <strain evidence="4">cv. Chang Bougi</strain>
        <strain evidence="3">cv. SW 3</strain>
        <tissue evidence="1">Leaf</tissue>
    </source>
</reference>
<name>A0A5A7UX33_CUCMM</name>
<dbReference type="Proteomes" id="UP000321393">
    <property type="component" value="Unassembled WGS sequence"/>
</dbReference>
<evidence type="ECO:0000313" key="1">
    <source>
        <dbReference type="EMBL" id="KAA0059768.1"/>
    </source>
</evidence>
<comment type="caution">
    <text evidence="1">The sequence shown here is derived from an EMBL/GenBank/DDBJ whole genome shotgun (WGS) entry which is preliminary data.</text>
</comment>
<dbReference type="Proteomes" id="UP000321947">
    <property type="component" value="Unassembled WGS sequence"/>
</dbReference>
<evidence type="ECO:0000313" key="2">
    <source>
        <dbReference type="EMBL" id="TYJ99781.1"/>
    </source>
</evidence>
<sequence length="81" mass="9104">MSLLVAVKGNHFVMETITGGDLLIEGIHDHSEPNRLRFSLGFTKDQLVPTGSQIARVWERAEAEVRAKASWRMTRSDRGEP</sequence>
<accession>A0A5A7UX33</accession>
<dbReference type="EMBL" id="SSTE01005892">
    <property type="protein sequence ID" value="KAA0059768.1"/>
    <property type="molecule type" value="Genomic_DNA"/>
</dbReference>
<evidence type="ECO:0000313" key="3">
    <source>
        <dbReference type="Proteomes" id="UP000321393"/>
    </source>
</evidence>
<dbReference type="EMBL" id="SSTD01017575">
    <property type="protein sequence ID" value="TYJ99781.1"/>
    <property type="molecule type" value="Genomic_DNA"/>
</dbReference>
<evidence type="ECO:0000313" key="4">
    <source>
        <dbReference type="Proteomes" id="UP000321947"/>
    </source>
</evidence>